<dbReference type="Proteomes" id="UP000594800">
    <property type="component" value="Chromosome"/>
</dbReference>
<evidence type="ECO:0000313" key="2">
    <source>
        <dbReference type="Proteomes" id="UP000594800"/>
    </source>
</evidence>
<name>A0A7S9LSM1_9RHOB</name>
<proteinExistence type="predicted"/>
<dbReference type="SUPFAM" id="SSF54909">
    <property type="entry name" value="Dimeric alpha+beta barrel"/>
    <property type="match status" value="1"/>
</dbReference>
<dbReference type="AlphaFoldDB" id="A0A7S9LSM1"/>
<dbReference type="Gene3D" id="3.30.70.100">
    <property type="match status" value="1"/>
</dbReference>
<reference evidence="1 2" key="1">
    <citation type="submission" date="2020-11" db="EMBL/GenBank/DDBJ databases">
        <title>Description of Pontivivens ytuae sp. nov. isolated from deep sea sediment of Mariana Trench.</title>
        <authorList>
            <person name="Wang Z."/>
            <person name="Sun Q.-L."/>
            <person name="Xu X.-D."/>
            <person name="Tang Y.-Z."/>
            <person name="Zhang J."/>
        </authorList>
    </citation>
    <scope>NUCLEOTIDE SEQUENCE [LARGE SCALE GENOMIC DNA]</scope>
    <source>
        <strain evidence="1 2">MT2928</strain>
    </source>
</reference>
<dbReference type="InterPro" id="IPR011008">
    <property type="entry name" value="Dimeric_a/b-barrel"/>
</dbReference>
<gene>
    <name evidence="1" type="ORF">I0K15_01870</name>
</gene>
<dbReference type="EMBL" id="CP064942">
    <property type="protein sequence ID" value="QPH54554.1"/>
    <property type="molecule type" value="Genomic_DNA"/>
</dbReference>
<organism evidence="1 2">
    <name type="scientific">Pontivivens ytuae</name>
    <dbReference type="NCBI Taxonomy" id="2789856"/>
    <lineage>
        <taxon>Bacteria</taxon>
        <taxon>Pseudomonadati</taxon>
        <taxon>Pseudomonadota</taxon>
        <taxon>Alphaproteobacteria</taxon>
        <taxon>Rhodobacterales</taxon>
        <taxon>Paracoccaceae</taxon>
        <taxon>Pontivivens</taxon>
    </lineage>
</organism>
<evidence type="ECO:0000313" key="1">
    <source>
        <dbReference type="EMBL" id="QPH54554.1"/>
    </source>
</evidence>
<dbReference type="InterPro" id="IPR014910">
    <property type="entry name" value="YdhR"/>
</dbReference>
<sequence>MIRPAFLLPRPLGGLALVEALFRRPDTPAPDGSTRGWGERISSAVAKLLMRGIAAGYSAKSDPPQGPQGGPVMLHITFRYTDLPERFRREMDEAAPFLSHVPGLISKLWAEDGAGQAAGNYLFDCRRNARMYLDEIFARGPGADPRILDVSIRILDVLTGPSRMTRALP</sequence>
<dbReference type="RefSeq" id="WP_196103763.1">
    <property type="nucleotide sequence ID" value="NZ_CP064942.1"/>
</dbReference>
<protein>
    <submittedName>
        <fullName evidence="1">YdhR family protein</fullName>
    </submittedName>
</protein>
<keyword evidence="2" id="KW-1185">Reference proteome</keyword>
<dbReference type="Pfam" id="PF08803">
    <property type="entry name" value="ydhR"/>
    <property type="match status" value="1"/>
</dbReference>
<dbReference type="KEGG" id="poz:I0K15_01870"/>
<accession>A0A7S9LSM1</accession>